<dbReference type="OrthoDB" id="2018133at2759"/>
<evidence type="ECO:0000313" key="9">
    <source>
        <dbReference type="Proteomes" id="UP000053558"/>
    </source>
</evidence>
<dbReference type="FunFam" id="1.10.12.10:FF:000001">
    <property type="entry name" value="Probable enoyl-CoA hydratase, mitochondrial"/>
    <property type="match status" value="1"/>
</dbReference>
<dbReference type="FunFam" id="3.90.226.10:FF:000019">
    <property type="entry name" value="Enoyl-CoA hydratase, mitochondrial"/>
    <property type="match status" value="1"/>
</dbReference>
<evidence type="ECO:0000256" key="3">
    <source>
        <dbReference type="ARBA" id="ARBA00022832"/>
    </source>
</evidence>
<dbReference type="InterPro" id="IPR001753">
    <property type="entry name" value="Enoyl-CoA_hydra/iso"/>
</dbReference>
<dbReference type="EMBL" id="JH711578">
    <property type="protein sequence ID" value="EIW81422.1"/>
    <property type="molecule type" value="Genomic_DNA"/>
</dbReference>
<dbReference type="Gene3D" id="3.90.226.10">
    <property type="entry name" value="2-enoyl-CoA Hydratase, Chain A, domain 1"/>
    <property type="match status" value="1"/>
</dbReference>
<gene>
    <name evidence="8" type="ORF">CONPUDRAFT_55715</name>
</gene>
<comment type="caution">
    <text evidence="8">The sequence shown here is derived from an EMBL/GenBank/DDBJ whole genome shotgun (WGS) entry which is preliminary data.</text>
</comment>
<dbReference type="Proteomes" id="UP000053558">
    <property type="component" value="Unassembled WGS sequence"/>
</dbReference>
<evidence type="ECO:0000313" key="8">
    <source>
        <dbReference type="EMBL" id="EIW81422.1"/>
    </source>
</evidence>
<organism evidence="8 9">
    <name type="scientific">Coniophora puteana (strain RWD-64-598)</name>
    <name type="common">Brown rot fungus</name>
    <dbReference type="NCBI Taxonomy" id="741705"/>
    <lineage>
        <taxon>Eukaryota</taxon>
        <taxon>Fungi</taxon>
        <taxon>Dikarya</taxon>
        <taxon>Basidiomycota</taxon>
        <taxon>Agaricomycotina</taxon>
        <taxon>Agaricomycetes</taxon>
        <taxon>Agaricomycetidae</taxon>
        <taxon>Boletales</taxon>
        <taxon>Coniophorineae</taxon>
        <taxon>Coniophoraceae</taxon>
        <taxon>Coniophora</taxon>
    </lineage>
</organism>
<keyword evidence="3" id="KW-0276">Fatty acid metabolism</keyword>
<dbReference type="PROSITE" id="PS00166">
    <property type="entry name" value="ENOYL_COA_HYDRATASE"/>
    <property type="match status" value="1"/>
</dbReference>
<name>A0A5M3MQF9_CONPW</name>
<comment type="similarity">
    <text evidence="1 7">Belongs to the enoyl-CoA hydratase/isomerase family.</text>
</comment>
<evidence type="ECO:0000256" key="1">
    <source>
        <dbReference type="ARBA" id="ARBA00005254"/>
    </source>
</evidence>
<dbReference type="PANTHER" id="PTHR11941">
    <property type="entry name" value="ENOYL-COA HYDRATASE-RELATED"/>
    <property type="match status" value="1"/>
</dbReference>
<evidence type="ECO:0000256" key="7">
    <source>
        <dbReference type="RuleBase" id="RU003707"/>
    </source>
</evidence>
<dbReference type="EC" id="4.2.1.17" evidence="2"/>
<protein>
    <recommendedName>
        <fullName evidence="6">Probable enoyl-CoA hydratase, mitochondrial</fullName>
        <ecNumber evidence="2">4.2.1.17</ecNumber>
    </recommendedName>
</protein>
<dbReference type="KEGG" id="cput:CONPUDRAFT_55715"/>
<evidence type="ECO:0000256" key="5">
    <source>
        <dbReference type="ARBA" id="ARBA00023239"/>
    </source>
</evidence>
<keyword evidence="9" id="KW-1185">Reference proteome</keyword>
<dbReference type="RefSeq" id="XP_007768216.1">
    <property type="nucleotide sequence ID" value="XM_007770026.1"/>
</dbReference>
<dbReference type="Pfam" id="PF00378">
    <property type="entry name" value="ECH_1"/>
    <property type="match status" value="1"/>
</dbReference>
<dbReference type="Gene3D" id="1.10.12.10">
    <property type="entry name" value="Lyase 2-enoyl-coa Hydratase, Chain A, domain 2"/>
    <property type="match status" value="1"/>
</dbReference>
<dbReference type="GO" id="GO:0005739">
    <property type="term" value="C:mitochondrion"/>
    <property type="evidence" value="ECO:0007669"/>
    <property type="project" value="TreeGrafter"/>
</dbReference>
<dbReference type="PANTHER" id="PTHR11941:SF54">
    <property type="entry name" value="ENOYL-COA HYDRATASE, MITOCHONDRIAL"/>
    <property type="match status" value="1"/>
</dbReference>
<dbReference type="AlphaFoldDB" id="A0A5M3MQF9"/>
<proteinExistence type="inferred from homology"/>
<dbReference type="InterPro" id="IPR018376">
    <property type="entry name" value="Enoyl-CoA_hyd/isom_CS"/>
</dbReference>
<dbReference type="SUPFAM" id="SSF52096">
    <property type="entry name" value="ClpP/crotonase"/>
    <property type="match status" value="1"/>
</dbReference>
<accession>A0A5M3MQF9</accession>
<dbReference type="GO" id="GO:0006635">
    <property type="term" value="P:fatty acid beta-oxidation"/>
    <property type="evidence" value="ECO:0007669"/>
    <property type="project" value="TreeGrafter"/>
</dbReference>
<dbReference type="InterPro" id="IPR029045">
    <property type="entry name" value="ClpP/crotonase-like_dom_sf"/>
</dbReference>
<evidence type="ECO:0000256" key="2">
    <source>
        <dbReference type="ARBA" id="ARBA00012076"/>
    </source>
</evidence>
<sequence length="269" mass="28645">MDLASACGCTNTGQQNILTEKQGNVAIVTLNRPKALNALSGALIQELLQALKAFDKDDDVGAIIITGNERAFCAGADIAEQKALSFTQAYNTDYLRDIVDSILAIHKPIIGVVNGYALGGGCELAMMCDIVYAGEKAVFGQPEIKLGTIPGAGGTQRLIRAIGKAKAMHMILTGENMSATEAEKAGLVAKVLPVNEVLPAAIKAATTIAGYSRPVVAIAKEAVNEAEELGLRNGLHFERRLYHSTFALSDHQEGFGAFLEKRQPQWKHV</sequence>
<dbReference type="OMA" id="EYITRNW"/>
<dbReference type="InterPro" id="IPR014748">
    <property type="entry name" value="Enoyl-CoA_hydra_C"/>
</dbReference>
<keyword evidence="4" id="KW-0443">Lipid metabolism</keyword>
<dbReference type="CDD" id="cd06558">
    <property type="entry name" value="crotonase-like"/>
    <property type="match status" value="1"/>
</dbReference>
<evidence type="ECO:0000256" key="6">
    <source>
        <dbReference type="ARBA" id="ARBA00073937"/>
    </source>
</evidence>
<keyword evidence="5" id="KW-0456">Lyase</keyword>
<dbReference type="GeneID" id="19207743"/>
<evidence type="ECO:0000256" key="4">
    <source>
        <dbReference type="ARBA" id="ARBA00023098"/>
    </source>
</evidence>
<dbReference type="GO" id="GO:0004300">
    <property type="term" value="F:enoyl-CoA hydratase activity"/>
    <property type="evidence" value="ECO:0007669"/>
    <property type="project" value="UniProtKB-EC"/>
</dbReference>
<reference evidence="9" key="1">
    <citation type="journal article" date="2012" name="Science">
        <title>The Paleozoic origin of enzymatic lignin decomposition reconstructed from 31 fungal genomes.</title>
        <authorList>
            <person name="Floudas D."/>
            <person name="Binder M."/>
            <person name="Riley R."/>
            <person name="Barry K."/>
            <person name="Blanchette R.A."/>
            <person name="Henrissat B."/>
            <person name="Martinez A.T."/>
            <person name="Otillar R."/>
            <person name="Spatafora J.W."/>
            <person name="Yadav J.S."/>
            <person name="Aerts A."/>
            <person name="Benoit I."/>
            <person name="Boyd A."/>
            <person name="Carlson A."/>
            <person name="Copeland A."/>
            <person name="Coutinho P.M."/>
            <person name="de Vries R.P."/>
            <person name="Ferreira P."/>
            <person name="Findley K."/>
            <person name="Foster B."/>
            <person name="Gaskell J."/>
            <person name="Glotzer D."/>
            <person name="Gorecki P."/>
            <person name="Heitman J."/>
            <person name="Hesse C."/>
            <person name="Hori C."/>
            <person name="Igarashi K."/>
            <person name="Jurgens J.A."/>
            <person name="Kallen N."/>
            <person name="Kersten P."/>
            <person name="Kohler A."/>
            <person name="Kuees U."/>
            <person name="Kumar T.K.A."/>
            <person name="Kuo A."/>
            <person name="LaButti K."/>
            <person name="Larrondo L.F."/>
            <person name="Lindquist E."/>
            <person name="Ling A."/>
            <person name="Lombard V."/>
            <person name="Lucas S."/>
            <person name="Lundell T."/>
            <person name="Martin R."/>
            <person name="McLaughlin D.J."/>
            <person name="Morgenstern I."/>
            <person name="Morin E."/>
            <person name="Murat C."/>
            <person name="Nagy L.G."/>
            <person name="Nolan M."/>
            <person name="Ohm R.A."/>
            <person name="Patyshakuliyeva A."/>
            <person name="Rokas A."/>
            <person name="Ruiz-Duenas F.J."/>
            <person name="Sabat G."/>
            <person name="Salamov A."/>
            <person name="Samejima M."/>
            <person name="Schmutz J."/>
            <person name="Slot J.C."/>
            <person name="St John F."/>
            <person name="Stenlid J."/>
            <person name="Sun H."/>
            <person name="Sun S."/>
            <person name="Syed K."/>
            <person name="Tsang A."/>
            <person name="Wiebenga A."/>
            <person name="Young D."/>
            <person name="Pisabarro A."/>
            <person name="Eastwood D.C."/>
            <person name="Martin F."/>
            <person name="Cullen D."/>
            <person name="Grigoriev I.V."/>
            <person name="Hibbett D.S."/>
        </authorList>
    </citation>
    <scope>NUCLEOTIDE SEQUENCE [LARGE SCALE GENOMIC DNA]</scope>
    <source>
        <strain evidence="9">RWD-64-598 SS2</strain>
    </source>
</reference>